<name>A0A0G4EDP9_VITBC</name>
<organism evidence="1 2">
    <name type="scientific">Vitrella brassicaformis (strain CCMP3155)</name>
    <dbReference type="NCBI Taxonomy" id="1169540"/>
    <lineage>
        <taxon>Eukaryota</taxon>
        <taxon>Sar</taxon>
        <taxon>Alveolata</taxon>
        <taxon>Colpodellida</taxon>
        <taxon>Vitrellaceae</taxon>
        <taxon>Vitrella</taxon>
    </lineage>
</organism>
<protein>
    <submittedName>
        <fullName evidence="1">Uncharacterized protein</fullName>
    </submittedName>
</protein>
<dbReference type="VEuPathDB" id="CryptoDB:Vbra_4866"/>
<dbReference type="Proteomes" id="UP000041254">
    <property type="component" value="Unassembled WGS sequence"/>
</dbReference>
<reference evidence="1 2" key="1">
    <citation type="submission" date="2014-11" db="EMBL/GenBank/DDBJ databases">
        <authorList>
            <person name="Zhu J."/>
            <person name="Qi W."/>
            <person name="Song R."/>
        </authorList>
    </citation>
    <scope>NUCLEOTIDE SEQUENCE [LARGE SCALE GENOMIC DNA]</scope>
</reference>
<sequence>MQDVKIKIPVGKEYVISTHRVGEAYFIANGFVDSVHIKYSEEEEKTYWFKWLSAAAWKSTPNPKSTRAFVETGASAELSSAARLRLSLVQQKMQHGKAMYKAAIAMHEAAIATHAAAIDIIETAERQLGAIDTGANGGAFIQHTQQTEGNAQAV</sequence>
<accession>A0A0G4EDP9</accession>
<dbReference type="AlphaFoldDB" id="A0A0G4EDP9"/>
<evidence type="ECO:0000313" key="1">
    <source>
        <dbReference type="EMBL" id="CEL93655.1"/>
    </source>
</evidence>
<dbReference type="InParanoid" id="A0A0G4EDP9"/>
<proteinExistence type="predicted"/>
<dbReference type="EMBL" id="CDMY01000182">
    <property type="protein sequence ID" value="CEL93655.1"/>
    <property type="molecule type" value="Genomic_DNA"/>
</dbReference>
<keyword evidence="2" id="KW-1185">Reference proteome</keyword>
<evidence type="ECO:0000313" key="2">
    <source>
        <dbReference type="Proteomes" id="UP000041254"/>
    </source>
</evidence>
<gene>
    <name evidence="1" type="ORF">Vbra_4866</name>
</gene>